<dbReference type="InterPro" id="IPR050703">
    <property type="entry name" value="Flavin_MAO"/>
</dbReference>
<gene>
    <name evidence="4" type="ORF">AFERRI_10306</name>
    <name evidence="3" type="ORF">AFERRI_400027</name>
</gene>
<reference evidence="3" key="2">
    <citation type="submission" date="2014-07" db="EMBL/GenBank/DDBJ databases">
        <title>Initial genome analysis of the psychrotolerant acidophile Acidithiobacillus ferrivorans CF27: insights into iron and sulfur oxidation pathways and into biofilm formation.</title>
        <authorList>
            <person name="Talla E."/>
            <person name="Hedrich S."/>
            <person name="Mangenot S."/>
            <person name="Ji B."/>
            <person name="Johnson D.B."/>
            <person name="Barbe V."/>
            <person name="Bonnefoy V."/>
        </authorList>
    </citation>
    <scope>NUCLEOTIDE SEQUENCE [LARGE SCALE GENOMIC DNA]</scope>
    <source>
        <strain evidence="3">CF27</strain>
    </source>
</reference>
<proteinExistence type="inferred from homology"/>
<dbReference type="Gene3D" id="3.50.50.60">
    <property type="entry name" value="FAD/NAD(P)-binding domain"/>
    <property type="match status" value="2"/>
</dbReference>
<dbReference type="PANTHER" id="PTHR43563">
    <property type="entry name" value="AMINE OXIDASE"/>
    <property type="match status" value="1"/>
</dbReference>
<organism evidence="3">
    <name type="scientific">Acidithiobacillus ferrivorans</name>
    <dbReference type="NCBI Taxonomy" id="160808"/>
    <lineage>
        <taxon>Bacteria</taxon>
        <taxon>Pseudomonadati</taxon>
        <taxon>Pseudomonadota</taxon>
        <taxon>Acidithiobacillia</taxon>
        <taxon>Acidithiobacillales</taxon>
        <taxon>Acidithiobacillaceae</taxon>
        <taxon>Acidithiobacillus</taxon>
    </lineage>
</organism>
<reference evidence="4 5" key="3">
    <citation type="submission" date="2017-03" db="EMBL/GenBank/DDBJ databases">
        <authorList>
            <person name="Regsiter A."/>
            <person name="William W."/>
        </authorList>
    </citation>
    <scope>NUCLEOTIDE SEQUENCE [LARGE SCALE GENOMIC DNA]</scope>
    <source>
        <strain evidence="4">PRJEB5721</strain>
    </source>
</reference>
<sequence>MPDTIIVGGGLCGLALAKSLQERGRDFTLYEARERMGGRIFSERCRRNNLAVDLGPTWFWPDTQPRVTRMISGLGLDTFAQHDQGNILRLNTTDEKPEVMELTEVHGGARRVVGGMGRLVTAMTAQLPVDRLHLGHTLLSVEEDDDHVILSFHHNERVVQVNARHVVLALPPRLLEEHVRFDPPLNASLREAMRATHTWMADQAKVVVAYDQAFWRKSGRSGNAFVTHEQVVLPEIFDACDATGEQAALGAFFSLPPAFRATIPPATMALLISSQLVQVFDLPAEDGEQHVHDWAQEAYTCSTLDRTPPSMHPEYGNPKLRLPLWENKLFFGGSETAGYGGGYLEGALESAARLQRILAPDPVSLNPEALTGPADNTACIALFGTWVTAQQPDLLATYRRHLNQYLTRQHKEQLTQRALLDTIEQFYSEALRQLSELPFDTSSTGIHKGRSELTPEVHAPFATVHQTLIREALAFNRSSCALSNFPEEHTPGKEYLSTIARDLAAAWREFALSSNAVLLAKAATVSESQRTH</sequence>
<comment type="similarity">
    <text evidence="1">Belongs to the flavin monoamine oxidase family.</text>
</comment>
<name>A0A060UPM7_9PROT</name>
<dbReference type="EMBL" id="CCCS020000035">
    <property type="protein sequence ID" value="CDQ10246.1"/>
    <property type="molecule type" value="Genomic_DNA"/>
</dbReference>
<dbReference type="GO" id="GO:0016491">
    <property type="term" value="F:oxidoreductase activity"/>
    <property type="evidence" value="ECO:0007669"/>
    <property type="project" value="InterPro"/>
</dbReference>
<evidence type="ECO:0000259" key="2">
    <source>
        <dbReference type="Pfam" id="PF01593"/>
    </source>
</evidence>
<evidence type="ECO:0000313" key="4">
    <source>
        <dbReference type="EMBL" id="SMH64273.1"/>
    </source>
</evidence>
<keyword evidence="5" id="KW-1185">Reference proteome</keyword>
<dbReference type="Pfam" id="PF01593">
    <property type="entry name" value="Amino_oxidase"/>
    <property type="match status" value="1"/>
</dbReference>
<reference evidence="3" key="1">
    <citation type="submission" date="2014-03" db="EMBL/GenBank/DDBJ databases">
        <authorList>
            <person name="Genoscope - CEA"/>
        </authorList>
    </citation>
    <scope>NUCLEOTIDE SEQUENCE [LARGE SCALE GENOMIC DNA]</scope>
    <source>
        <strain evidence="3">CF27</strain>
    </source>
</reference>
<dbReference type="InterPro" id="IPR002937">
    <property type="entry name" value="Amino_oxidase"/>
</dbReference>
<dbReference type="EMBL" id="LT841305">
    <property type="protein sequence ID" value="SMH64273.1"/>
    <property type="molecule type" value="Genomic_DNA"/>
</dbReference>
<dbReference type="PANTHER" id="PTHR43563:SF1">
    <property type="entry name" value="AMINE OXIDASE [FLAVIN-CONTAINING] B"/>
    <property type="match status" value="1"/>
</dbReference>
<dbReference type="SUPFAM" id="SSF54373">
    <property type="entry name" value="FAD-linked reductases, C-terminal domain"/>
    <property type="match status" value="1"/>
</dbReference>
<evidence type="ECO:0000256" key="1">
    <source>
        <dbReference type="ARBA" id="ARBA00005995"/>
    </source>
</evidence>
<dbReference type="Proteomes" id="UP000193925">
    <property type="component" value="Chromosome AFERRI"/>
</dbReference>
<accession>A0A060UPM7</accession>
<dbReference type="Pfam" id="PF13450">
    <property type="entry name" value="NAD_binding_8"/>
    <property type="match status" value="1"/>
</dbReference>
<evidence type="ECO:0000313" key="5">
    <source>
        <dbReference type="Proteomes" id="UP000193925"/>
    </source>
</evidence>
<dbReference type="RefSeq" id="WP_035192680.1">
    <property type="nucleotide sequence ID" value="NZ_CCCS020000035.1"/>
</dbReference>
<evidence type="ECO:0000313" key="3">
    <source>
        <dbReference type="EMBL" id="CDQ10246.1"/>
    </source>
</evidence>
<protein>
    <submittedName>
        <fullName evidence="3">Amine oxidase</fullName>
    </submittedName>
</protein>
<dbReference type="SUPFAM" id="SSF51905">
    <property type="entry name" value="FAD/NAD(P)-binding domain"/>
    <property type="match status" value="1"/>
</dbReference>
<dbReference type="AlphaFoldDB" id="A0A060UPM7"/>
<dbReference type="InterPro" id="IPR036188">
    <property type="entry name" value="FAD/NAD-bd_sf"/>
</dbReference>
<feature type="domain" description="Amine oxidase" evidence="2">
    <location>
        <begin position="88"/>
        <end position="353"/>
    </location>
</feature>